<dbReference type="SUPFAM" id="SSF53800">
    <property type="entry name" value="Chelatase"/>
    <property type="match status" value="1"/>
</dbReference>
<dbReference type="InterPro" id="IPR001015">
    <property type="entry name" value="Ferrochelatase"/>
</dbReference>
<name>A0ABQ9UB47_SAGOE</name>
<dbReference type="Gene3D" id="3.40.50.1400">
    <property type="match status" value="2"/>
</dbReference>
<accession>A0ABQ9UB47</accession>
<keyword evidence="2" id="KW-1185">Reference proteome</keyword>
<dbReference type="PANTHER" id="PTHR11108">
    <property type="entry name" value="FERROCHELATASE"/>
    <property type="match status" value="1"/>
</dbReference>
<gene>
    <name evidence="1" type="ORF">P7K49_028047</name>
</gene>
<dbReference type="PANTHER" id="PTHR11108:SF1">
    <property type="entry name" value="FERROCHELATASE, MITOCHONDRIAL"/>
    <property type="match status" value="1"/>
</dbReference>
<proteinExistence type="predicted"/>
<dbReference type="Proteomes" id="UP001266305">
    <property type="component" value="Unassembled WGS sequence"/>
</dbReference>
<evidence type="ECO:0000313" key="1">
    <source>
        <dbReference type="EMBL" id="KAK2094309.1"/>
    </source>
</evidence>
<comment type="caution">
    <text evidence="1">The sequence shown here is derived from an EMBL/GenBank/DDBJ whole genome shotgun (WGS) entry which is preliminary data.</text>
</comment>
<dbReference type="EMBL" id="JASSZA010000014">
    <property type="protein sequence ID" value="KAK2094309.1"/>
    <property type="molecule type" value="Genomic_DNA"/>
</dbReference>
<reference evidence="1 2" key="1">
    <citation type="submission" date="2023-05" db="EMBL/GenBank/DDBJ databases">
        <title>B98-5 Cell Line De Novo Hybrid Assembly: An Optical Mapping Approach.</title>
        <authorList>
            <person name="Kananen K."/>
            <person name="Auerbach J.A."/>
            <person name="Kautto E."/>
            <person name="Blachly J.S."/>
        </authorList>
    </citation>
    <scope>NUCLEOTIDE SEQUENCE [LARGE SCALE GENOMIC DNA]</scope>
    <source>
        <strain evidence="1">B95-8</strain>
        <tissue evidence="1">Cell line</tissue>
    </source>
</reference>
<protein>
    <submittedName>
        <fullName evidence="1">Uncharacterized protein</fullName>
    </submittedName>
</protein>
<organism evidence="1 2">
    <name type="scientific">Saguinus oedipus</name>
    <name type="common">Cotton-top tamarin</name>
    <name type="synonym">Oedipomidas oedipus</name>
    <dbReference type="NCBI Taxonomy" id="9490"/>
    <lineage>
        <taxon>Eukaryota</taxon>
        <taxon>Metazoa</taxon>
        <taxon>Chordata</taxon>
        <taxon>Craniata</taxon>
        <taxon>Vertebrata</taxon>
        <taxon>Euteleostomi</taxon>
        <taxon>Mammalia</taxon>
        <taxon>Eutheria</taxon>
        <taxon>Euarchontoglires</taxon>
        <taxon>Primates</taxon>
        <taxon>Haplorrhini</taxon>
        <taxon>Platyrrhini</taxon>
        <taxon>Cebidae</taxon>
        <taxon>Callitrichinae</taxon>
        <taxon>Saguinus</taxon>
    </lineage>
</organism>
<sequence length="208" mass="23826">MERDGLERAIAFTQYPQYSCSTTENVTACCLLYIYLELKNNLCLAISVSFVAGKAATVTTDTFWPLYISGSSLNAIYRYYNQVGRKPVMKWSTIDRWPTHRLLIQPVLPEAPAARVLLWEARDWKGGVFQCFADHILKELDHFPLEKRNEVVILFSAHSLPMSPQQFAKLDPGPHFLQVNAEDQVGIWLLFSSSYYARLFIQMLQSVP</sequence>
<evidence type="ECO:0000313" key="2">
    <source>
        <dbReference type="Proteomes" id="UP001266305"/>
    </source>
</evidence>